<gene>
    <name evidence="2" type="ORF">GCM10008986_00250</name>
</gene>
<evidence type="ECO:0000313" key="2">
    <source>
        <dbReference type="EMBL" id="GAA0479770.1"/>
    </source>
</evidence>
<dbReference type="InterPro" id="IPR011042">
    <property type="entry name" value="6-blade_b-propeller_TolB-like"/>
</dbReference>
<evidence type="ECO:0000313" key="3">
    <source>
        <dbReference type="Proteomes" id="UP001500880"/>
    </source>
</evidence>
<evidence type="ECO:0000256" key="1">
    <source>
        <dbReference type="SAM" id="SignalP"/>
    </source>
</evidence>
<reference evidence="2 3" key="1">
    <citation type="journal article" date="2019" name="Int. J. Syst. Evol. Microbiol.">
        <title>The Global Catalogue of Microorganisms (GCM) 10K type strain sequencing project: providing services to taxonomists for standard genome sequencing and annotation.</title>
        <authorList>
            <consortium name="The Broad Institute Genomics Platform"/>
            <consortium name="The Broad Institute Genome Sequencing Center for Infectious Disease"/>
            <person name="Wu L."/>
            <person name="Ma J."/>
        </authorList>
    </citation>
    <scope>NUCLEOTIDE SEQUENCE [LARGE SCALE GENOMIC DNA]</scope>
    <source>
        <strain evidence="2 3">JCM 12389</strain>
    </source>
</reference>
<keyword evidence="3" id="KW-1185">Reference proteome</keyword>
<organism evidence="2 3">
    <name type="scientific">Salinibacillus aidingensis</name>
    <dbReference type="NCBI Taxonomy" id="237684"/>
    <lineage>
        <taxon>Bacteria</taxon>
        <taxon>Bacillati</taxon>
        <taxon>Bacillota</taxon>
        <taxon>Bacilli</taxon>
        <taxon>Bacillales</taxon>
        <taxon>Bacillaceae</taxon>
        <taxon>Salinibacillus</taxon>
    </lineage>
</organism>
<dbReference type="Proteomes" id="UP001500880">
    <property type="component" value="Unassembled WGS sequence"/>
</dbReference>
<sequence>MSVRIFLLTAVFLFFNSAPVLAVEQTALKDMKAAFIRDGDLWIYENQEEIQITKEGDVFAPQWSHDGQWLLYQKNVEVEPGDYKKAQTEIWVYHVQTGEKKKIFYNGRNPKWSPEKNLVAFQSDEVLNISDLDRFYNVELGVNSYQWVPDGSGFLLSSQADLLPDGWTSPILYRKTITAPLSDVKLHKNVQRLLKIPKEVEKGETSILSIGAGHFSFSPSGKWTSFIISPTASWSMDSNMVSVMTNDGSTFKVLDEVILGVGKPKWAPDKDRLAYIAGGGRIVLGFKDKDLKVKEMPVNQTFTPDDYAELDFSWIDNESLVTSRVEEREWSNEPGRHPLPKLHRINITNKQQETITEPPENLGDYKPMYLDSKQMFVWFRGKSLTDTDKNVWVADRDGTNHKKWLENVENLTLYTE</sequence>
<feature type="signal peptide" evidence="1">
    <location>
        <begin position="1"/>
        <end position="22"/>
    </location>
</feature>
<dbReference type="SUPFAM" id="SSF82171">
    <property type="entry name" value="DPP6 N-terminal domain-like"/>
    <property type="match status" value="1"/>
</dbReference>
<dbReference type="RefSeq" id="WP_343836208.1">
    <property type="nucleotide sequence ID" value="NZ_BAAADO010000001.1"/>
</dbReference>
<name>A0ABN1AML2_9BACI</name>
<dbReference type="PANTHER" id="PTHR36842:SF1">
    <property type="entry name" value="PROTEIN TOLB"/>
    <property type="match status" value="1"/>
</dbReference>
<dbReference type="PANTHER" id="PTHR36842">
    <property type="entry name" value="PROTEIN TOLB HOMOLOG"/>
    <property type="match status" value="1"/>
</dbReference>
<comment type="caution">
    <text evidence="2">The sequence shown here is derived from an EMBL/GenBank/DDBJ whole genome shotgun (WGS) entry which is preliminary data.</text>
</comment>
<keyword evidence="1" id="KW-0732">Signal</keyword>
<dbReference type="Gene3D" id="2.120.10.30">
    <property type="entry name" value="TolB, C-terminal domain"/>
    <property type="match status" value="2"/>
</dbReference>
<feature type="chain" id="PRO_5045510932" evidence="1">
    <location>
        <begin position="23"/>
        <end position="416"/>
    </location>
</feature>
<dbReference type="EMBL" id="BAAADO010000001">
    <property type="protein sequence ID" value="GAA0479770.1"/>
    <property type="molecule type" value="Genomic_DNA"/>
</dbReference>
<accession>A0ABN1AML2</accession>
<proteinExistence type="predicted"/>
<protein>
    <submittedName>
        <fullName evidence="2">PD40 domain-containing protein</fullName>
    </submittedName>
</protein>